<dbReference type="InterPro" id="IPR045584">
    <property type="entry name" value="Pilin-like"/>
</dbReference>
<name>A0ABU5F7C3_9BACT</name>
<dbReference type="RefSeq" id="WP_320689637.1">
    <property type="nucleotide sequence ID" value="NZ_JAXBLV010000239.1"/>
</dbReference>
<protein>
    <submittedName>
        <fullName evidence="1">Type II secretion system GspH family protein</fullName>
    </submittedName>
</protein>
<dbReference type="EMBL" id="JAXBLV010000239">
    <property type="protein sequence ID" value="MDY3563437.1"/>
    <property type="molecule type" value="Genomic_DNA"/>
</dbReference>
<proteinExistence type="predicted"/>
<dbReference type="Pfam" id="PF07963">
    <property type="entry name" value="N_methyl"/>
    <property type="match status" value="1"/>
</dbReference>
<dbReference type="SUPFAM" id="SSF54523">
    <property type="entry name" value="Pili subunits"/>
    <property type="match status" value="1"/>
</dbReference>
<accession>A0ABU5F7C3</accession>
<organism evidence="1 2">
    <name type="scientific">Gemmata algarum</name>
    <dbReference type="NCBI Taxonomy" id="2975278"/>
    <lineage>
        <taxon>Bacteria</taxon>
        <taxon>Pseudomonadati</taxon>
        <taxon>Planctomycetota</taxon>
        <taxon>Planctomycetia</taxon>
        <taxon>Gemmatales</taxon>
        <taxon>Gemmataceae</taxon>
        <taxon>Gemmata</taxon>
    </lineage>
</organism>
<keyword evidence="2" id="KW-1185">Reference proteome</keyword>
<reference evidence="2" key="1">
    <citation type="journal article" date="2023" name="Mar. Drugs">
        <title>Gemmata algarum, a Novel Planctomycete Isolated from an Algal Mat, Displays Antimicrobial Activity.</title>
        <authorList>
            <person name="Kumar G."/>
            <person name="Kallscheuer N."/>
            <person name="Kashif M."/>
            <person name="Ahamad S."/>
            <person name="Jagadeeshwari U."/>
            <person name="Pannikurungottu S."/>
            <person name="Haufschild T."/>
            <person name="Kabuu M."/>
            <person name="Sasikala C."/>
            <person name="Jogler C."/>
            <person name="Ramana C."/>
        </authorList>
    </citation>
    <scope>NUCLEOTIDE SEQUENCE [LARGE SCALE GENOMIC DNA]</scope>
    <source>
        <strain evidence="2">JC673</strain>
    </source>
</reference>
<dbReference type="PANTHER" id="PTHR30093">
    <property type="entry name" value="GENERAL SECRETION PATHWAY PROTEIN G"/>
    <property type="match status" value="1"/>
</dbReference>
<dbReference type="NCBIfam" id="TIGR02532">
    <property type="entry name" value="IV_pilin_GFxxxE"/>
    <property type="match status" value="1"/>
</dbReference>
<dbReference type="PANTHER" id="PTHR30093:SF2">
    <property type="entry name" value="TYPE II SECRETION SYSTEM PROTEIN H"/>
    <property type="match status" value="1"/>
</dbReference>
<sequence length="298" mass="31772">MTMTFRLRRAFTLIEVLVVIGILAVLLGLLLPAVQKVRAAAQRMENANAFKQVLLASHNYAGTSGDRWANVNGNPGPIVPVSVVCALSPHLEAGADSRHPPKLIRLRSDPSLLLPIPEPEPRPWLIQPPIQETATSLAFNPLVYSGRRVPESVPDGLASTIAATEHYGFCGASRFDWWHLASQCLEFPSGGTRGQVVPCPSTSMTRRAAFADVPMFQDVSPRTSFGPGGSVSVGSVPLTFQVRPAPDQCDPQIPQSSLPGGILCGFADGSVRFVGQSVSEATFWGAVTPDKGEVVALD</sequence>
<dbReference type="Gene3D" id="3.30.700.10">
    <property type="entry name" value="Glycoprotein, Type 4 Pilin"/>
    <property type="match status" value="1"/>
</dbReference>
<dbReference type="InterPro" id="IPR012902">
    <property type="entry name" value="N_methyl_site"/>
</dbReference>
<evidence type="ECO:0000313" key="1">
    <source>
        <dbReference type="EMBL" id="MDY3563437.1"/>
    </source>
</evidence>
<comment type="caution">
    <text evidence="1">The sequence shown here is derived from an EMBL/GenBank/DDBJ whole genome shotgun (WGS) entry which is preliminary data.</text>
</comment>
<gene>
    <name evidence="1" type="ORF">R5W23_004941</name>
</gene>
<dbReference type="Proteomes" id="UP001272242">
    <property type="component" value="Unassembled WGS sequence"/>
</dbReference>
<evidence type="ECO:0000313" key="2">
    <source>
        <dbReference type="Proteomes" id="UP001272242"/>
    </source>
</evidence>